<accession>A0A7S1IS20</accession>
<sequence>MLPRGSPAGCHHPLSEFQAAGTPLGTLGTAFGNVKILIALLLPCCGMGQYAARMQKWAWSWYTTGSFVCPKAGGGQGGVGLWKGRPFPQTFFHVRDKCGELEPPADATPLRLTPN</sequence>
<organism evidence="1">
    <name type="scientific">Eutreptiella gymnastica</name>
    <dbReference type="NCBI Taxonomy" id="73025"/>
    <lineage>
        <taxon>Eukaryota</taxon>
        <taxon>Discoba</taxon>
        <taxon>Euglenozoa</taxon>
        <taxon>Euglenida</taxon>
        <taxon>Spirocuta</taxon>
        <taxon>Euglenophyceae</taxon>
        <taxon>Eutreptiales</taxon>
        <taxon>Eutreptiaceae</taxon>
        <taxon>Eutreptiella</taxon>
    </lineage>
</organism>
<dbReference type="EMBL" id="HBGA01084988">
    <property type="protein sequence ID" value="CAD9020568.1"/>
    <property type="molecule type" value="Transcribed_RNA"/>
</dbReference>
<name>A0A7S1IS20_9EUGL</name>
<protein>
    <submittedName>
        <fullName evidence="1">Uncharacterized protein</fullName>
    </submittedName>
</protein>
<dbReference type="AlphaFoldDB" id="A0A7S1IS20"/>
<proteinExistence type="predicted"/>
<evidence type="ECO:0000313" key="1">
    <source>
        <dbReference type="EMBL" id="CAD9020568.1"/>
    </source>
</evidence>
<reference evidence="1" key="1">
    <citation type="submission" date="2021-01" db="EMBL/GenBank/DDBJ databases">
        <authorList>
            <person name="Corre E."/>
            <person name="Pelletier E."/>
            <person name="Niang G."/>
            <person name="Scheremetjew M."/>
            <person name="Finn R."/>
            <person name="Kale V."/>
            <person name="Holt S."/>
            <person name="Cochrane G."/>
            <person name="Meng A."/>
            <person name="Brown T."/>
            <person name="Cohen L."/>
        </authorList>
    </citation>
    <scope>NUCLEOTIDE SEQUENCE</scope>
    <source>
        <strain evidence="1">NIES-381</strain>
    </source>
</reference>
<gene>
    <name evidence="1" type="ORF">EGYM00392_LOCUS31683</name>
</gene>